<dbReference type="Gene3D" id="3.40.190.150">
    <property type="entry name" value="Bordetella uptake gene, domain 1"/>
    <property type="match status" value="1"/>
</dbReference>
<dbReference type="Pfam" id="PF03401">
    <property type="entry name" value="TctC"/>
    <property type="match status" value="1"/>
</dbReference>
<sequence length="349" mass="37788">MRKYLILLFILVAMLISACGENEEGNGEDDATETSAEETSASGSEGAKWKPEESIEIIAPAGAGGGWDTTARMAAQVFSEEGIIDGNIGVVNMEGGGGAVAWAHVAGFEENPYKLFVSSPPIIFIPLNGQSEYGHEEFTPIANIIADYAAFAVREDAEWDSINELFEDMKEDPESITVVGTSSPGSMDHMQFVQIAKAAGVDITKIRYVSAQDGGGLTQLLNGSVDVYSTGVAETVEQVRAGNIKVLGVTSEERLEGDVLEDFPTVKEQGIDETFVNWRGFFGPPNMSPDALAYYEAKFKELSDSDAFAEIRSQFGWDELYMNSEEYSQFLDEQKESLGALMDELGLGN</sequence>
<dbReference type="EMBL" id="JBHUDE010000165">
    <property type="protein sequence ID" value="MFD1609942.1"/>
    <property type="molecule type" value="Genomic_DNA"/>
</dbReference>
<accession>A0ABW4HXG0</accession>
<reference evidence="5" key="1">
    <citation type="journal article" date="2019" name="Int. J. Syst. Evol. Microbiol.">
        <title>The Global Catalogue of Microorganisms (GCM) 10K type strain sequencing project: providing services to taxonomists for standard genome sequencing and annotation.</title>
        <authorList>
            <consortium name="The Broad Institute Genomics Platform"/>
            <consortium name="The Broad Institute Genome Sequencing Center for Infectious Disease"/>
            <person name="Wu L."/>
            <person name="Ma J."/>
        </authorList>
    </citation>
    <scope>NUCLEOTIDE SEQUENCE [LARGE SCALE GENOMIC DNA]</scope>
    <source>
        <strain evidence="5">CGMCC 1.12376</strain>
    </source>
</reference>
<dbReference type="RefSeq" id="WP_251514454.1">
    <property type="nucleotide sequence ID" value="NZ_JAMBON010000017.1"/>
</dbReference>
<dbReference type="Proteomes" id="UP001597221">
    <property type="component" value="Unassembled WGS sequence"/>
</dbReference>
<comment type="caution">
    <text evidence="4">The sequence shown here is derived from an EMBL/GenBank/DDBJ whole genome shotgun (WGS) entry which is preliminary data.</text>
</comment>
<evidence type="ECO:0000256" key="2">
    <source>
        <dbReference type="SAM" id="MobiDB-lite"/>
    </source>
</evidence>
<dbReference type="Gene3D" id="3.40.190.10">
    <property type="entry name" value="Periplasmic binding protein-like II"/>
    <property type="match status" value="1"/>
</dbReference>
<gene>
    <name evidence="4" type="ORF">ACFSBH_20175</name>
</gene>
<evidence type="ECO:0000313" key="4">
    <source>
        <dbReference type="EMBL" id="MFD1609942.1"/>
    </source>
</evidence>
<proteinExistence type="inferred from homology"/>
<feature type="compositionally biased region" description="Low complexity" evidence="2">
    <location>
        <begin position="37"/>
        <end position="46"/>
    </location>
</feature>
<dbReference type="InterPro" id="IPR005064">
    <property type="entry name" value="BUG"/>
</dbReference>
<dbReference type="InterPro" id="IPR042100">
    <property type="entry name" value="Bug_dom1"/>
</dbReference>
<dbReference type="PANTHER" id="PTHR42928:SF3">
    <property type="entry name" value="UPF0065 PROTEIN YFLP"/>
    <property type="match status" value="1"/>
</dbReference>
<name>A0ABW4HXG0_9BACI</name>
<evidence type="ECO:0000256" key="3">
    <source>
        <dbReference type="SAM" id="SignalP"/>
    </source>
</evidence>
<keyword evidence="3" id="KW-0732">Signal</keyword>
<feature type="compositionally biased region" description="Acidic residues" evidence="2">
    <location>
        <begin position="22"/>
        <end position="36"/>
    </location>
</feature>
<protein>
    <submittedName>
        <fullName evidence="4">Tripartite tricarboxylate transporter substrate binding protein</fullName>
    </submittedName>
</protein>
<evidence type="ECO:0000256" key="1">
    <source>
        <dbReference type="ARBA" id="ARBA00006987"/>
    </source>
</evidence>
<comment type="similarity">
    <text evidence="1">Belongs to the UPF0065 (bug) family.</text>
</comment>
<dbReference type="PANTHER" id="PTHR42928">
    <property type="entry name" value="TRICARBOXYLATE-BINDING PROTEIN"/>
    <property type="match status" value="1"/>
</dbReference>
<dbReference type="SUPFAM" id="SSF53850">
    <property type="entry name" value="Periplasmic binding protein-like II"/>
    <property type="match status" value="1"/>
</dbReference>
<feature type="chain" id="PRO_5047502173" evidence="3">
    <location>
        <begin position="19"/>
        <end position="349"/>
    </location>
</feature>
<dbReference type="PROSITE" id="PS51257">
    <property type="entry name" value="PROKAR_LIPOPROTEIN"/>
    <property type="match status" value="1"/>
</dbReference>
<keyword evidence="5" id="KW-1185">Reference proteome</keyword>
<evidence type="ECO:0000313" key="5">
    <source>
        <dbReference type="Proteomes" id="UP001597221"/>
    </source>
</evidence>
<feature type="region of interest" description="Disordered" evidence="2">
    <location>
        <begin position="22"/>
        <end position="50"/>
    </location>
</feature>
<dbReference type="CDD" id="cd07012">
    <property type="entry name" value="PBP2_Bug_TTT"/>
    <property type="match status" value="1"/>
</dbReference>
<dbReference type="PIRSF" id="PIRSF017082">
    <property type="entry name" value="YflP"/>
    <property type="match status" value="1"/>
</dbReference>
<feature type="signal peptide" evidence="3">
    <location>
        <begin position="1"/>
        <end position="18"/>
    </location>
</feature>
<organism evidence="4 5">
    <name type="scientific">Oceanobacillus luteolus</name>
    <dbReference type="NCBI Taxonomy" id="1274358"/>
    <lineage>
        <taxon>Bacteria</taxon>
        <taxon>Bacillati</taxon>
        <taxon>Bacillota</taxon>
        <taxon>Bacilli</taxon>
        <taxon>Bacillales</taxon>
        <taxon>Bacillaceae</taxon>
        <taxon>Oceanobacillus</taxon>
    </lineage>
</organism>